<feature type="non-terminal residue" evidence="1">
    <location>
        <position position="52"/>
    </location>
</feature>
<organism evidence="1 2">
    <name type="scientific">Bipolaris oryzae ATCC 44560</name>
    <dbReference type="NCBI Taxonomy" id="930090"/>
    <lineage>
        <taxon>Eukaryota</taxon>
        <taxon>Fungi</taxon>
        <taxon>Dikarya</taxon>
        <taxon>Ascomycota</taxon>
        <taxon>Pezizomycotina</taxon>
        <taxon>Dothideomycetes</taxon>
        <taxon>Pleosporomycetidae</taxon>
        <taxon>Pleosporales</taxon>
        <taxon>Pleosporineae</taxon>
        <taxon>Pleosporaceae</taxon>
        <taxon>Bipolaris</taxon>
    </lineage>
</organism>
<name>W6ZAS0_COCMI</name>
<dbReference type="KEGG" id="bor:COCMIDRAFT_56600"/>
<proteinExistence type="predicted"/>
<dbReference type="EMBL" id="KI963959">
    <property type="protein sequence ID" value="EUC46903.1"/>
    <property type="molecule type" value="Genomic_DNA"/>
</dbReference>
<dbReference type="HOGENOM" id="CLU_3106199_0_0_1"/>
<dbReference type="Proteomes" id="UP000054032">
    <property type="component" value="Unassembled WGS sequence"/>
</dbReference>
<keyword evidence="2" id="KW-1185">Reference proteome</keyword>
<evidence type="ECO:0000313" key="1">
    <source>
        <dbReference type="EMBL" id="EUC46903.1"/>
    </source>
</evidence>
<accession>W6ZAS0</accession>
<evidence type="ECO:0000313" key="2">
    <source>
        <dbReference type="Proteomes" id="UP000054032"/>
    </source>
</evidence>
<dbReference type="AlphaFoldDB" id="W6ZAS0"/>
<gene>
    <name evidence="1" type="ORF">COCMIDRAFT_56600</name>
</gene>
<dbReference type="OrthoDB" id="3693125at2759"/>
<dbReference type="GeneID" id="19124692"/>
<sequence length="52" mass="5475">MQCSIHVPEEAPSAADHGGYCDDITKTLASVAFGCKREGLIKVDTGDLDPIV</sequence>
<reference evidence="1 2" key="1">
    <citation type="journal article" date="2013" name="PLoS Genet.">
        <title>Comparative genome structure, secondary metabolite, and effector coding capacity across Cochliobolus pathogens.</title>
        <authorList>
            <person name="Condon B.J."/>
            <person name="Leng Y."/>
            <person name="Wu D."/>
            <person name="Bushley K.E."/>
            <person name="Ohm R.A."/>
            <person name="Otillar R."/>
            <person name="Martin J."/>
            <person name="Schackwitz W."/>
            <person name="Grimwood J."/>
            <person name="MohdZainudin N."/>
            <person name="Xue C."/>
            <person name="Wang R."/>
            <person name="Manning V.A."/>
            <person name="Dhillon B."/>
            <person name="Tu Z.J."/>
            <person name="Steffenson B.J."/>
            <person name="Salamov A."/>
            <person name="Sun H."/>
            <person name="Lowry S."/>
            <person name="LaButti K."/>
            <person name="Han J."/>
            <person name="Copeland A."/>
            <person name="Lindquist E."/>
            <person name="Barry K."/>
            <person name="Schmutz J."/>
            <person name="Baker S.E."/>
            <person name="Ciuffetti L.M."/>
            <person name="Grigoriev I.V."/>
            <person name="Zhong S."/>
            <person name="Turgeon B.G."/>
        </authorList>
    </citation>
    <scope>NUCLEOTIDE SEQUENCE [LARGE SCALE GENOMIC DNA]</scope>
    <source>
        <strain evidence="1 2">ATCC 44560</strain>
    </source>
</reference>
<protein>
    <submittedName>
        <fullName evidence="1">Uncharacterized protein</fullName>
    </submittedName>
</protein>
<dbReference type="RefSeq" id="XP_007686582.1">
    <property type="nucleotide sequence ID" value="XM_007688392.1"/>
</dbReference>